<dbReference type="AlphaFoldDB" id="A0A974DRV7"/>
<name>A0A974DRV7_XENLA</name>
<organism evidence="1 2">
    <name type="scientific">Xenopus laevis</name>
    <name type="common">African clawed frog</name>
    <dbReference type="NCBI Taxonomy" id="8355"/>
    <lineage>
        <taxon>Eukaryota</taxon>
        <taxon>Metazoa</taxon>
        <taxon>Chordata</taxon>
        <taxon>Craniata</taxon>
        <taxon>Vertebrata</taxon>
        <taxon>Euteleostomi</taxon>
        <taxon>Amphibia</taxon>
        <taxon>Batrachia</taxon>
        <taxon>Anura</taxon>
        <taxon>Pipoidea</taxon>
        <taxon>Pipidae</taxon>
        <taxon>Xenopodinae</taxon>
        <taxon>Xenopus</taxon>
        <taxon>Xenopus</taxon>
    </lineage>
</organism>
<protein>
    <submittedName>
        <fullName evidence="1">Uncharacterized protein</fullName>
    </submittedName>
</protein>
<dbReference type="Proteomes" id="UP000694892">
    <property type="component" value="Chromosome 1S"/>
</dbReference>
<reference evidence="2" key="1">
    <citation type="journal article" date="2016" name="Nature">
        <title>Genome evolution in the allotetraploid frog Xenopus laevis.</title>
        <authorList>
            <person name="Session A.M."/>
            <person name="Uno Y."/>
            <person name="Kwon T."/>
            <person name="Chapman J.A."/>
            <person name="Toyoda A."/>
            <person name="Takahashi S."/>
            <person name="Fukui A."/>
            <person name="Hikosaka A."/>
            <person name="Suzuki A."/>
            <person name="Kondo M."/>
            <person name="van Heeringen S.J."/>
            <person name="Quigley I."/>
            <person name="Heinz S."/>
            <person name="Ogino H."/>
            <person name="Ochi H."/>
            <person name="Hellsten U."/>
            <person name="Lyons J.B."/>
            <person name="Simakov O."/>
            <person name="Putnam N."/>
            <person name="Stites J."/>
            <person name="Kuroki Y."/>
            <person name="Tanaka T."/>
            <person name="Michiue T."/>
            <person name="Watanabe M."/>
            <person name="Bogdanovic O."/>
            <person name="Lister R."/>
            <person name="Georgiou G."/>
            <person name="Paranjpe S.S."/>
            <person name="van Kruijsbergen I."/>
            <person name="Shu S."/>
            <person name="Carlson J."/>
            <person name="Kinoshita T."/>
            <person name="Ohta Y."/>
            <person name="Mawaribuchi S."/>
            <person name="Jenkins J."/>
            <person name="Grimwood J."/>
            <person name="Schmutz J."/>
            <person name="Mitros T."/>
            <person name="Mozaffari S.V."/>
            <person name="Suzuki Y."/>
            <person name="Haramoto Y."/>
            <person name="Yamamoto T.S."/>
            <person name="Takagi C."/>
            <person name="Heald R."/>
            <person name="Miller K."/>
            <person name="Haudenschild C."/>
            <person name="Kitzman J."/>
            <person name="Nakayama T."/>
            <person name="Izutsu Y."/>
            <person name="Robert J."/>
            <person name="Fortriede J."/>
            <person name="Burns K."/>
            <person name="Lotay V."/>
            <person name="Karimi K."/>
            <person name="Yasuoka Y."/>
            <person name="Dichmann D.S."/>
            <person name="Flajnik M.F."/>
            <person name="Houston D.W."/>
            <person name="Shendure J."/>
            <person name="DuPasquier L."/>
            <person name="Vize P.D."/>
            <person name="Zorn A.M."/>
            <person name="Ito M."/>
            <person name="Marcotte E.M."/>
            <person name="Wallingford J.B."/>
            <person name="Ito Y."/>
            <person name="Asashima M."/>
            <person name="Ueno N."/>
            <person name="Matsuda Y."/>
            <person name="Veenstra G.J."/>
            <person name="Fujiyama A."/>
            <person name="Harland R.M."/>
            <person name="Taira M."/>
            <person name="Rokhsar D.S."/>
        </authorList>
    </citation>
    <scope>NUCLEOTIDE SEQUENCE [LARGE SCALE GENOMIC DNA]</scope>
    <source>
        <strain evidence="2">J</strain>
    </source>
</reference>
<proteinExistence type="predicted"/>
<evidence type="ECO:0000313" key="1">
    <source>
        <dbReference type="EMBL" id="OCT96802.1"/>
    </source>
</evidence>
<sequence length="120" mass="13531">MFLILPHQSPICNDFPVPASMDYSLCRTLGFLQTRINCGDFCYLFICVKGIHLILFGLTLKTCYVKMVLGNPDLCSDPVLLFTEADKVHKYVGHLSSRKHVGKDTTSKFVNKVLQLLVVH</sequence>
<evidence type="ECO:0000313" key="2">
    <source>
        <dbReference type="Proteomes" id="UP000694892"/>
    </source>
</evidence>
<dbReference type="EMBL" id="CM004467">
    <property type="protein sequence ID" value="OCT96802.1"/>
    <property type="molecule type" value="Genomic_DNA"/>
</dbReference>
<accession>A0A974DRV7</accession>
<gene>
    <name evidence="1" type="ORF">XELAEV_18009016mg</name>
</gene>